<gene>
    <name evidence="2" type="ORF">DKK70_15835</name>
</gene>
<evidence type="ECO:0000313" key="3">
    <source>
        <dbReference type="Proteomes" id="UP000247932"/>
    </source>
</evidence>
<name>A0A2V4EG85_9GAMM</name>
<feature type="transmembrane region" description="Helical" evidence="1">
    <location>
        <begin position="204"/>
        <end position="225"/>
    </location>
</feature>
<accession>A0A2V4EG85</accession>
<keyword evidence="1" id="KW-1133">Transmembrane helix</keyword>
<sequence>MANNRDDFTENTKRILQGRVGNRCSNPNCRCLTSGPNFHEEKVTTIGIAAHITAASENGPRYNPLLDSKERQHISNGIWLCATCATLIDKDEKSYPIELLQKWKIDAEASCRHELEGIEQSNIEEAKEGWLCGHCHTFVEKGQTICTGCFAEVIYSATGSEINETLRVAFTRGLGFSFILFILIPEILNNLFKINIPYGWGMGVYALILTAIFVLVTVKYSFFLLRKKYHNSPPRFVRNRNL</sequence>
<keyword evidence="1" id="KW-0472">Membrane</keyword>
<organism evidence="2 3">
    <name type="scientific">Gilliamella apicola</name>
    <dbReference type="NCBI Taxonomy" id="1196095"/>
    <lineage>
        <taxon>Bacteria</taxon>
        <taxon>Pseudomonadati</taxon>
        <taxon>Pseudomonadota</taxon>
        <taxon>Gammaproteobacteria</taxon>
        <taxon>Orbales</taxon>
        <taxon>Orbaceae</taxon>
        <taxon>Gilliamella</taxon>
    </lineage>
</organism>
<dbReference type="RefSeq" id="WP_110434844.1">
    <property type="nucleotide sequence ID" value="NZ_QGLR01000018.1"/>
</dbReference>
<keyword evidence="1" id="KW-0812">Transmembrane</keyword>
<dbReference type="Proteomes" id="UP000247932">
    <property type="component" value="Unassembled WGS sequence"/>
</dbReference>
<protein>
    <recommendedName>
        <fullName evidence="4">HNH endonuclease</fullName>
    </recommendedName>
</protein>
<keyword evidence="3" id="KW-1185">Reference proteome</keyword>
<dbReference type="EMBL" id="QGLR01000018">
    <property type="protein sequence ID" value="PXZ03688.1"/>
    <property type="molecule type" value="Genomic_DNA"/>
</dbReference>
<evidence type="ECO:0000313" key="2">
    <source>
        <dbReference type="EMBL" id="PXZ03688.1"/>
    </source>
</evidence>
<comment type="caution">
    <text evidence="2">The sequence shown here is derived from an EMBL/GenBank/DDBJ whole genome shotgun (WGS) entry which is preliminary data.</text>
</comment>
<dbReference type="AlphaFoldDB" id="A0A2V4EG85"/>
<evidence type="ECO:0008006" key="4">
    <source>
        <dbReference type="Google" id="ProtNLM"/>
    </source>
</evidence>
<proteinExistence type="predicted"/>
<dbReference type="OrthoDB" id="9052589at2"/>
<reference evidence="2 3" key="1">
    <citation type="submission" date="2018-05" db="EMBL/GenBank/DDBJ databases">
        <title>Reference genomes for bee gut microbiota database.</title>
        <authorList>
            <person name="Ellegaard K.M."/>
        </authorList>
    </citation>
    <scope>NUCLEOTIDE SEQUENCE [LARGE SCALE GENOMIC DNA]</scope>
    <source>
        <strain evidence="2 3">ESL0182</strain>
    </source>
</reference>
<feature type="transmembrane region" description="Helical" evidence="1">
    <location>
        <begin position="173"/>
        <end position="192"/>
    </location>
</feature>
<evidence type="ECO:0000256" key="1">
    <source>
        <dbReference type="SAM" id="Phobius"/>
    </source>
</evidence>